<dbReference type="Proteomes" id="UP001362999">
    <property type="component" value="Unassembled WGS sequence"/>
</dbReference>
<dbReference type="GO" id="GO:0005794">
    <property type="term" value="C:Golgi apparatus"/>
    <property type="evidence" value="ECO:0007669"/>
    <property type="project" value="TreeGrafter"/>
</dbReference>
<evidence type="ECO:0000313" key="3">
    <source>
        <dbReference type="EMBL" id="KAK7005951.1"/>
    </source>
</evidence>
<keyword evidence="2" id="KW-0812">Transmembrane</keyword>
<keyword evidence="2" id="KW-0472">Membrane</keyword>
<dbReference type="PANTHER" id="PTHR24045">
    <property type="match status" value="1"/>
</dbReference>
<dbReference type="GO" id="GO:0003976">
    <property type="term" value="F:UDP-N-acetylglucosamine-lysosomal-enzyme N-acetylglucosaminephosphotransferase activity"/>
    <property type="evidence" value="ECO:0007669"/>
    <property type="project" value="TreeGrafter"/>
</dbReference>
<accession>A0AAW0AA24</accession>
<evidence type="ECO:0008006" key="5">
    <source>
        <dbReference type="Google" id="ProtNLM"/>
    </source>
</evidence>
<evidence type="ECO:0000256" key="2">
    <source>
        <dbReference type="SAM" id="Phobius"/>
    </source>
</evidence>
<organism evidence="3 4">
    <name type="scientific">Favolaschia claudopus</name>
    <dbReference type="NCBI Taxonomy" id="2862362"/>
    <lineage>
        <taxon>Eukaryota</taxon>
        <taxon>Fungi</taxon>
        <taxon>Dikarya</taxon>
        <taxon>Basidiomycota</taxon>
        <taxon>Agaricomycotina</taxon>
        <taxon>Agaricomycetes</taxon>
        <taxon>Agaricomycetidae</taxon>
        <taxon>Agaricales</taxon>
        <taxon>Marasmiineae</taxon>
        <taxon>Mycenaceae</taxon>
        <taxon>Favolaschia</taxon>
    </lineage>
</organism>
<dbReference type="InterPro" id="IPR047141">
    <property type="entry name" value="Stealth"/>
</dbReference>
<feature type="transmembrane region" description="Helical" evidence="2">
    <location>
        <begin position="34"/>
        <end position="57"/>
    </location>
</feature>
<gene>
    <name evidence="3" type="ORF">R3P38DRAFT_1724630</name>
</gene>
<sequence length="681" mass="77029">MAVFSLRRRSYYGDQGRLGTTLIRIRNLISSRPVSRITFLLAVTFALSLGWLVFALMRYSVASSRIKFELDSWVEPVYDSFTRPPAAEAMADTSIRPIRSHARIPDACLDEWISSGRWRGHCARLSIEESPIDLVYIWVNGSDVYHAEARRDLLESLKFEAPNARFRQHDELRYSLRSAFKNTGTWNHSVWHIITADVPDPDSLDDSQRLGLVPQWLDVERAWAGGENGEPPVYLYHDSELFKLTSLPGRTPTLDEVDKWRNNVLPTFNSMAVESQLPQLDPELVSENIIYLNDDQFFLLPFPPSAFHSPLYGPVFRLVPAFMVQSDTSGDADGGGEWRSLGWSSHVLDQRFGKRSRAYVAHNARSFSLPLMHEAALAFGDYFALTPLSQFRGSHDVSNEFELNTIYLATHYVIERHREALLWSWVVAKWGGVVNGVLNEELKDAMWLELGAEDEQAEYRRKKAARTSRGDVELNMRVAGLQQPQSEHPKERANTTYMFVSLDGYSPNYSGRPEETTLSRSECIGSTKETAWAVFRRIAVDTPHCGDAVIAALTNTAPHGLSIFLPPPTSPSPHSSTPPTHDPTPAVLPLIIPPTSPPLPDNPRAFAIRLIHRYSYTIAETPAEFFGVRTGEQAKWYLSWVNEQTALLCVNDDLENDAYNSTQGDFQLRKWFQSKWVSVVV</sequence>
<comment type="caution">
    <text evidence="3">The sequence shown here is derived from an EMBL/GenBank/DDBJ whole genome shotgun (WGS) entry which is preliminary data.</text>
</comment>
<keyword evidence="4" id="KW-1185">Reference proteome</keyword>
<name>A0AAW0AA24_9AGAR</name>
<protein>
    <recommendedName>
        <fullName evidence="5">Stealth protein CR3 conserved region 3 domain-containing protein</fullName>
    </recommendedName>
</protein>
<evidence type="ECO:0000313" key="4">
    <source>
        <dbReference type="Proteomes" id="UP001362999"/>
    </source>
</evidence>
<keyword evidence="1" id="KW-0808">Transferase</keyword>
<dbReference type="EMBL" id="JAWWNJ010000077">
    <property type="protein sequence ID" value="KAK7005951.1"/>
    <property type="molecule type" value="Genomic_DNA"/>
</dbReference>
<keyword evidence="2" id="KW-1133">Transmembrane helix</keyword>
<reference evidence="3 4" key="1">
    <citation type="journal article" date="2024" name="J Genomics">
        <title>Draft genome sequencing and assembly of Favolaschia claudopus CIRM-BRFM 2984 isolated from oak limbs.</title>
        <authorList>
            <person name="Navarro D."/>
            <person name="Drula E."/>
            <person name="Chaduli D."/>
            <person name="Cazenave R."/>
            <person name="Ahrendt S."/>
            <person name="Wang J."/>
            <person name="Lipzen A."/>
            <person name="Daum C."/>
            <person name="Barry K."/>
            <person name="Grigoriev I.V."/>
            <person name="Favel A."/>
            <person name="Rosso M.N."/>
            <person name="Martin F."/>
        </authorList>
    </citation>
    <scope>NUCLEOTIDE SEQUENCE [LARGE SCALE GENOMIC DNA]</scope>
    <source>
        <strain evidence="3 4">CIRM-BRFM 2984</strain>
    </source>
</reference>
<evidence type="ECO:0000256" key="1">
    <source>
        <dbReference type="ARBA" id="ARBA00022679"/>
    </source>
</evidence>
<dbReference type="PANTHER" id="PTHR24045:SF0">
    <property type="entry name" value="N-ACETYLGLUCOSAMINE-1-PHOSPHOTRANSFERASE SUBUNITS ALPHA_BETA"/>
    <property type="match status" value="1"/>
</dbReference>
<proteinExistence type="predicted"/>
<dbReference type="AlphaFoldDB" id="A0AAW0AA24"/>
<dbReference type="GO" id="GO:0046835">
    <property type="term" value="P:carbohydrate phosphorylation"/>
    <property type="evidence" value="ECO:0007669"/>
    <property type="project" value="TreeGrafter"/>
</dbReference>